<dbReference type="Gene3D" id="6.20.10.30">
    <property type="match status" value="1"/>
</dbReference>
<evidence type="ECO:0000313" key="18">
    <source>
        <dbReference type="EMBL" id="MBW8728276.1"/>
    </source>
</evidence>
<comment type="catalytic activity">
    <reaction evidence="13 15 16">
        <text>NAD(+) + (deoxyribonucleotide)n-3'-hydroxyl + 5'-phospho-(deoxyribonucleotide)m = (deoxyribonucleotide)n+m + AMP + beta-nicotinamide D-nucleotide.</text>
        <dbReference type="EC" id="6.5.1.2"/>
    </reaction>
</comment>
<evidence type="ECO:0000256" key="11">
    <source>
        <dbReference type="ARBA" id="ARBA00023204"/>
    </source>
</evidence>
<dbReference type="NCBIfam" id="TIGR00575">
    <property type="entry name" value="dnlj"/>
    <property type="match status" value="1"/>
</dbReference>
<dbReference type="InterPro" id="IPR010994">
    <property type="entry name" value="RuvA_2-like"/>
</dbReference>
<dbReference type="GO" id="GO:0006281">
    <property type="term" value="P:DNA repair"/>
    <property type="evidence" value="ECO:0007669"/>
    <property type="project" value="UniProtKB-KW"/>
</dbReference>
<dbReference type="InterPro" id="IPR001357">
    <property type="entry name" value="BRCT_dom"/>
</dbReference>
<dbReference type="CDD" id="cd17748">
    <property type="entry name" value="BRCT_DNA_ligase_like"/>
    <property type="match status" value="1"/>
</dbReference>
<dbReference type="InterPro" id="IPR036420">
    <property type="entry name" value="BRCT_dom_sf"/>
</dbReference>
<dbReference type="SUPFAM" id="SSF56091">
    <property type="entry name" value="DNA ligase/mRNA capping enzyme, catalytic domain"/>
    <property type="match status" value="1"/>
</dbReference>
<keyword evidence="9 15" id="KW-0460">Magnesium</keyword>
<evidence type="ECO:0000256" key="16">
    <source>
        <dbReference type="RuleBase" id="RU000618"/>
    </source>
</evidence>
<dbReference type="Proteomes" id="UP000700706">
    <property type="component" value="Unassembled WGS sequence"/>
</dbReference>
<comment type="caution">
    <text evidence="18">The sequence shown here is derived from an EMBL/GenBank/DDBJ whole genome shotgun (WGS) entry which is preliminary data.</text>
</comment>
<reference evidence="18" key="1">
    <citation type="submission" date="2020-06" db="EMBL/GenBank/DDBJ databases">
        <title>Stable isotope informed genome-resolved metagenomics uncovers potential trophic interactions in rhizosphere soil.</title>
        <authorList>
            <person name="Starr E.P."/>
            <person name="Shi S."/>
            <person name="Blazewicz S.J."/>
            <person name="Koch B.J."/>
            <person name="Probst A.J."/>
            <person name="Hungate B.A."/>
            <person name="Pett-Ridge J."/>
            <person name="Firestone M.K."/>
            <person name="Banfield J.F."/>
        </authorList>
    </citation>
    <scope>NUCLEOTIDE SEQUENCE</scope>
    <source>
        <strain evidence="18">YM_69_17</strain>
    </source>
</reference>
<keyword evidence="10 15" id="KW-0520">NAD</keyword>
<evidence type="ECO:0000256" key="1">
    <source>
        <dbReference type="ARBA" id="ARBA00004067"/>
    </source>
</evidence>
<dbReference type="Pfam" id="PF03119">
    <property type="entry name" value="DNA_ligase_ZBD"/>
    <property type="match status" value="1"/>
</dbReference>
<keyword evidence="4 15" id="KW-0436">Ligase</keyword>
<feature type="binding site" evidence="15">
    <location>
        <begin position="96"/>
        <end position="97"/>
    </location>
    <ligand>
        <name>NAD(+)</name>
        <dbReference type="ChEBI" id="CHEBI:57540"/>
    </ligand>
</feature>
<dbReference type="FunFam" id="2.40.50.140:FF:000012">
    <property type="entry name" value="DNA ligase"/>
    <property type="match status" value="1"/>
</dbReference>
<dbReference type="GO" id="GO:0046872">
    <property type="term" value="F:metal ion binding"/>
    <property type="evidence" value="ECO:0007669"/>
    <property type="project" value="UniProtKB-KW"/>
</dbReference>
<gene>
    <name evidence="15 18" type="primary">ligA</name>
    <name evidence="18" type="ORF">JF625_24420</name>
</gene>
<dbReference type="CDD" id="cd00114">
    <property type="entry name" value="LIGANc"/>
    <property type="match status" value="1"/>
</dbReference>
<dbReference type="GO" id="GO:0003911">
    <property type="term" value="F:DNA ligase (NAD+) activity"/>
    <property type="evidence" value="ECO:0007669"/>
    <property type="project" value="UniProtKB-UniRule"/>
</dbReference>
<dbReference type="InterPro" id="IPR018239">
    <property type="entry name" value="DNA_ligase_AS"/>
</dbReference>
<feature type="binding site" evidence="15">
    <location>
        <position position="192"/>
    </location>
    <ligand>
        <name>NAD(+)</name>
        <dbReference type="ChEBI" id="CHEBI:57540"/>
    </ligand>
</feature>
<evidence type="ECO:0000313" key="19">
    <source>
        <dbReference type="Proteomes" id="UP000700706"/>
    </source>
</evidence>
<dbReference type="InterPro" id="IPR013839">
    <property type="entry name" value="DNAligase_adenylation"/>
</dbReference>
<feature type="active site" description="N6-AMP-lysine intermediate" evidence="15">
    <location>
        <position position="135"/>
    </location>
</feature>
<feature type="binding site" evidence="15">
    <location>
        <position position="332"/>
    </location>
    <ligand>
        <name>NAD(+)</name>
        <dbReference type="ChEBI" id="CHEBI:57540"/>
    </ligand>
</feature>
<keyword evidence="8 15" id="KW-0862">Zinc</keyword>
<dbReference type="InterPro" id="IPR004150">
    <property type="entry name" value="NAD_DNA_ligase_OB"/>
</dbReference>
<dbReference type="InterPro" id="IPR004149">
    <property type="entry name" value="Znf_DNAligase_C4"/>
</dbReference>
<dbReference type="PANTHER" id="PTHR23389">
    <property type="entry name" value="CHROMOSOME TRANSMISSION FIDELITY FACTOR 18"/>
    <property type="match status" value="1"/>
</dbReference>
<dbReference type="AlphaFoldDB" id="A0A952FPW0"/>
<evidence type="ECO:0000256" key="12">
    <source>
        <dbReference type="ARBA" id="ARBA00023211"/>
    </source>
</evidence>
<keyword evidence="11 15" id="KW-0234">DNA repair</keyword>
<dbReference type="InterPro" id="IPR041663">
    <property type="entry name" value="DisA/LigA_HHH"/>
</dbReference>
<dbReference type="FunFam" id="3.30.470.30:FF:000001">
    <property type="entry name" value="DNA ligase"/>
    <property type="match status" value="1"/>
</dbReference>
<dbReference type="EMBL" id="JAEKLZ010000385">
    <property type="protein sequence ID" value="MBW8728276.1"/>
    <property type="molecule type" value="Genomic_DNA"/>
</dbReference>
<dbReference type="PANTHER" id="PTHR23389:SF9">
    <property type="entry name" value="DNA LIGASE"/>
    <property type="match status" value="1"/>
</dbReference>
<dbReference type="InterPro" id="IPR012340">
    <property type="entry name" value="NA-bd_OB-fold"/>
</dbReference>
<dbReference type="InterPro" id="IPR013840">
    <property type="entry name" value="DNAligase_N"/>
</dbReference>
<dbReference type="PROSITE" id="PS01055">
    <property type="entry name" value="DNA_LIGASE_N1"/>
    <property type="match status" value="1"/>
</dbReference>
<keyword evidence="5 15" id="KW-0235">DNA replication</keyword>
<dbReference type="SMART" id="SM00292">
    <property type="entry name" value="BRCT"/>
    <property type="match status" value="1"/>
</dbReference>
<evidence type="ECO:0000256" key="15">
    <source>
        <dbReference type="HAMAP-Rule" id="MF_01588"/>
    </source>
</evidence>
<dbReference type="Gene3D" id="1.10.150.20">
    <property type="entry name" value="5' to 3' exonuclease, C-terminal subdomain"/>
    <property type="match status" value="2"/>
</dbReference>
<feature type="binding site" evidence="15">
    <location>
        <begin position="47"/>
        <end position="51"/>
    </location>
    <ligand>
        <name>NAD(+)</name>
        <dbReference type="ChEBI" id="CHEBI:57540"/>
    </ligand>
</feature>
<dbReference type="SUPFAM" id="SSF52113">
    <property type="entry name" value="BRCT domain"/>
    <property type="match status" value="1"/>
</dbReference>
<evidence type="ECO:0000256" key="3">
    <source>
        <dbReference type="ARBA" id="ARBA00013308"/>
    </source>
</evidence>
<dbReference type="SUPFAM" id="SSF50249">
    <property type="entry name" value="Nucleic acid-binding proteins"/>
    <property type="match status" value="1"/>
</dbReference>
<protein>
    <recommendedName>
        <fullName evidence="3 15">DNA ligase</fullName>
        <ecNumber evidence="2 15">6.5.1.2</ecNumber>
    </recommendedName>
    <alternativeName>
        <fullName evidence="15">Polydeoxyribonucleotide synthase [NAD(+)]</fullName>
    </alternativeName>
</protein>
<evidence type="ECO:0000256" key="13">
    <source>
        <dbReference type="ARBA" id="ARBA00034005"/>
    </source>
</evidence>
<accession>A0A952FPW0</accession>
<evidence type="ECO:0000256" key="2">
    <source>
        <dbReference type="ARBA" id="ARBA00012722"/>
    </source>
</evidence>
<dbReference type="PROSITE" id="PS50172">
    <property type="entry name" value="BRCT"/>
    <property type="match status" value="1"/>
</dbReference>
<keyword evidence="6 15" id="KW-0479">Metal-binding</keyword>
<proteinExistence type="inferred from homology"/>
<feature type="binding site" evidence="15">
    <location>
        <position position="308"/>
    </location>
    <ligand>
        <name>NAD(+)</name>
        <dbReference type="ChEBI" id="CHEBI:57540"/>
    </ligand>
</feature>
<dbReference type="Gene3D" id="3.30.470.30">
    <property type="entry name" value="DNA ligase/mRNA capping enzyme"/>
    <property type="match status" value="1"/>
</dbReference>
<dbReference type="GO" id="GO:0006260">
    <property type="term" value="P:DNA replication"/>
    <property type="evidence" value="ECO:0007669"/>
    <property type="project" value="UniProtKB-KW"/>
</dbReference>
<evidence type="ECO:0000256" key="9">
    <source>
        <dbReference type="ARBA" id="ARBA00022842"/>
    </source>
</evidence>
<comment type="caution">
    <text evidence="15">Lacks conserved residue(s) required for the propagation of feature annotation.</text>
</comment>
<evidence type="ECO:0000256" key="7">
    <source>
        <dbReference type="ARBA" id="ARBA00022763"/>
    </source>
</evidence>
<dbReference type="Gene3D" id="3.40.50.10190">
    <property type="entry name" value="BRCT domain"/>
    <property type="match status" value="1"/>
</dbReference>
<evidence type="ECO:0000256" key="10">
    <source>
        <dbReference type="ARBA" id="ARBA00023027"/>
    </source>
</evidence>
<dbReference type="EC" id="6.5.1.2" evidence="2 15"/>
<feature type="binding site" evidence="15">
    <location>
        <position position="156"/>
    </location>
    <ligand>
        <name>NAD(+)</name>
        <dbReference type="ChEBI" id="CHEBI:57540"/>
    </ligand>
</feature>
<evidence type="ECO:0000256" key="8">
    <source>
        <dbReference type="ARBA" id="ARBA00022833"/>
    </source>
</evidence>
<keyword evidence="12 15" id="KW-0464">Manganese</keyword>
<feature type="domain" description="BRCT" evidence="17">
    <location>
        <begin position="624"/>
        <end position="697"/>
    </location>
</feature>
<comment type="similarity">
    <text evidence="14 15">Belongs to the NAD-dependent DNA ligase family. LigA subfamily.</text>
</comment>
<dbReference type="Pfam" id="PF03120">
    <property type="entry name" value="OB_DNA_ligase"/>
    <property type="match status" value="1"/>
</dbReference>
<dbReference type="NCBIfam" id="NF005932">
    <property type="entry name" value="PRK07956.1"/>
    <property type="match status" value="1"/>
</dbReference>
<name>A0A952FPW0_9PROT</name>
<dbReference type="SUPFAM" id="SSF47781">
    <property type="entry name" value="RuvA domain 2-like"/>
    <property type="match status" value="1"/>
</dbReference>
<dbReference type="Gene3D" id="1.10.287.610">
    <property type="entry name" value="Helix hairpin bin"/>
    <property type="match status" value="1"/>
</dbReference>
<dbReference type="Pfam" id="PF01653">
    <property type="entry name" value="DNA_ligase_aden"/>
    <property type="match status" value="1"/>
</dbReference>
<organism evidence="18 19">
    <name type="scientific">Inquilinus limosus</name>
    <dbReference type="NCBI Taxonomy" id="171674"/>
    <lineage>
        <taxon>Bacteria</taxon>
        <taxon>Pseudomonadati</taxon>
        <taxon>Pseudomonadota</taxon>
        <taxon>Alphaproteobacteria</taxon>
        <taxon>Rhodospirillales</taxon>
        <taxon>Rhodospirillaceae</taxon>
        <taxon>Inquilinus</taxon>
    </lineage>
</organism>
<evidence type="ECO:0000256" key="14">
    <source>
        <dbReference type="ARBA" id="ARBA00060881"/>
    </source>
</evidence>
<feature type="binding site" evidence="15">
    <location>
        <position position="450"/>
    </location>
    <ligand>
        <name>Zn(2+)</name>
        <dbReference type="ChEBI" id="CHEBI:29105"/>
    </ligand>
</feature>
<dbReference type="Pfam" id="PF12826">
    <property type="entry name" value="HHH_2"/>
    <property type="match status" value="1"/>
</dbReference>
<feature type="binding site" evidence="15">
    <location>
        <position position="429"/>
    </location>
    <ligand>
        <name>Zn(2+)</name>
        <dbReference type="ChEBI" id="CHEBI:29105"/>
    </ligand>
</feature>
<feature type="binding site" evidence="15">
    <location>
        <position position="426"/>
    </location>
    <ligand>
        <name>Zn(2+)</name>
        <dbReference type="ChEBI" id="CHEBI:29105"/>
    </ligand>
</feature>
<dbReference type="PROSITE" id="PS01056">
    <property type="entry name" value="DNA_LIGASE_N2"/>
    <property type="match status" value="1"/>
</dbReference>
<evidence type="ECO:0000256" key="6">
    <source>
        <dbReference type="ARBA" id="ARBA00022723"/>
    </source>
</evidence>
<sequence>MSDQDLRGRPVDALTPEEAAVELEALATEIAGHDVAYHQHDAPTISDGDYDALRRRNAELEALYPELIRPDSPSAKVGAAPGSGFRKIRHAIPMLSLGNAFTPEDVHDFLSSVRSFIKELRDDPEKSVAIMAEPKIDGLSCSLRYEKGRLVQAATRGDGSEGEDVTANVKTIDDVPQRLKGDAPDVLEIRGEVYMDRSDFAALNARRAEAGEPIFANPRNAAAGSLRQLDPSITRSRPLRFFGYTWGEVSAPLGKTIGEIRQRFSAWGFRLNEPSRLCHSADELLAYYDEIGALRAELPFDIDGVVYKVDRLDWQERLGFVSRAPRWATAHKFPAEQAQTVLKAIDIQVGRTGSLTPVARLEPITVGGVVVSNATLHNEDEIRRKDVRIGDTVVVQRAGDVIPQIVRVILERRPEGAVEYVFPETCPECGSLAVREEGGAIRRCTGGLICPAQAVERLRHFVSRNAFDIEGLGDKHIRAFHADGLIRTPGDIFRLEMQDKASLTPLRNREGWGPKSAQKLFEAIKTRRTIPLDRFIYALGIRQVGEATAKLLARHYGSFAAWRAGMEAAQDRESEAWRDLTAIDQIGPSVADDLLAFFAEEHNRTVLDDLAAQLTIEDFVRPRATSSAVAGKTVVFTGTLETMTRPEAKARAEALGAKVAGSVSGKTDYLVVGADAGSKAAKARELGVNTLTEPEWLELIGGAAAGDGPDNKEA</sequence>
<evidence type="ECO:0000256" key="5">
    <source>
        <dbReference type="ARBA" id="ARBA00022705"/>
    </source>
</evidence>
<keyword evidence="7 15" id="KW-0227">DNA damage</keyword>
<feature type="binding site" evidence="15">
    <location>
        <position position="133"/>
    </location>
    <ligand>
        <name>NAD(+)</name>
        <dbReference type="ChEBI" id="CHEBI:57540"/>
    </ligand>
</feature>
<comment type="cofactor">
    <cofactor evidence="15">
        <name>Mg(2+)</name>
        <dbReference type="ChEBI" id="CHEBI:18420"/>
    </cofactor>
    <cofactor evidence="15">
        <name>Mn(2+)</name>
        <dbReference type="ChEBI" id="CHEBI:29035"/>
    </cofactor>
</comment>
<dbReference type="Gene3D" id="2.40.50.140">
    <property type="entry name" value="Nucleic acid-binding proteins"/>
    <property type="match status" value="1"/>
</dbReference>
<dbReference type="InterPro" id="IPR001679">
    <property type="entry name" value="DNA_ligase"/>
</dbReference>
<evidence type="ECO:0000256" key="4">
    <source>
        <dbReference type="ARBA" id="ARBA00022598"/>
    </source>
</evidence>
<dbReference type="GO" id="GO:0005829">
    <property type="term" value="C:cytosol"/>
    <property type="evidence" value="ECO:0007669"/>
    <property type="project" value="TreeGrafter"/>
</dbReference>
<dbReference type="HAMAP" id="MF_01588">
    <property type="entry name" value="DNA_ligase_A"/>
    <property type="match status" value="1"/>
</dbReference>
<dbReference type="InterPro" id="IPR033136">
    <property type="entry name" value="DNA_ligase_CS"/>
</dbReference>
<dbReference type="SMART" id="SM00532">
    <property type="entry name" value="LIGANc"/>
    <property type="match status" value="1"/>
</dbReference>
<dbReference type="Pfam" id="PF00533">
    <property type="entry name" value="BRCT"/>
    <property type="match status" value="1"/>
</dbReference>
<evidence type="ECO:0000259" key="17">
    <source>
        <dbReference type="PROSITE" id="PS50172"/>
    </source>
</evidence>
<comment type="function">
    <text evidence="1 15">DNA ligase that catalyzes the formation of phosphodiester linkages between 5'-phosphoryl and 3'-hydroxyl groups in double-stranded DNA using NAD as a coenzyme and as the energy source for the reaction. It is essential for DNA replication and repair of damaged DNA.</text>
</comment>
<dbReference type="PIRSF" id="PIRSF001604">
    <property type="entry name" value="LigA"/>
    <property type="match status" value="1"/>
</dbReference>